<name>A0A8J3KZ75_9ACTN</name>
<dbReference type="Proteomes" id="UP000630887">
    <property type="component" value="Unassembled WGS sequence"/>
</dbReference>
<evidence type="ECO:0000313" key="1">
    <source>
        <dbReference type="EMBL" id="GIG03810.1"/>
    </source>
</evidence>
<gene>
    <name evidence="1" type="ORF">Cco03nite_05100</name>
</gene>
<dbReference type="EMBL" id="BONI01000002">
    <property type="protein sequence ID" value="GIG03810.1"/>
    <property type="molecule type" value="Genomic_DNA"/>
</dbReference>
<evidence type="ECO:0000313" key="2">
    <source>
        <dbReference type="Proteomes" id="UP000630887"/>
    </source>
</evidence>
<sequence>MNGDAGAGPHSRRSEDVAATVYRFACLARVGDITHTSVPDPDGGTLATSVEFRDGMERGRHVEQELIARIAAMAAGWHRPPVHIPYDAARAASADYQQGMAAGRRLVHESLLVSHRMVNGQTCPRCDATGVNDHAADCSYA</sequence>
<proteinExistence type="predicted"/>
<comment type="caution">
    <text evidence="1">The sequence shown here is derived from an EMBL/GenBank/DDBJ whole genome shotgun (WGS) entry which is preliminary data.</text>
</comment>
<keyword evidence="2" id="KW-1185">Reference proteome</keyword>
<organism evidence="1 2">
    <name type="scientific">Catellatospora coxensis</name>
    <dbReference type="NCBI Taxonomy" id="310354"/>
    <lineage>
        <taxon>Bacteria</taxon>
        <taxon>Bacillati</taxon>
        <taxon>Actinomycetota</taxon>
        <taxon>Actinomycetes</taxon>
        <taxon>Micromonosporales</taxon>
        <taxon>Micromonosporaceae</taxon>
        <taxon>Catellatospora</taxon>
    </lineage>
</organism>
<dbReference type="RefSeq" id="WP_203688268.1">
    <property type="nucleotide sequence ID" value="NZ_BAAALC010000001.1"/>
</dbReference>
<accession>A0A8J3KZ75</accession>
<reference evidence="1 2" key="1">
    <citation type="submission" date="2021-01" db="EMBL/GenBank/DDBJ databases">
        <title>Whole genome shotgun sequence of Catellatospora coxensis NBRC 107359.</title>
        <authorList>
            <person name="Komaki H."/>
            <person name="Tamura T."/>
        </authorList>
    </citation>
    <scope>NUCLEOTIDE SEQUENCE [LARGE SCALE GENOMIC DNA]</scope>
    <source>
        <strain evidence="1 2">NBRC 107359</strain>
    </source>
</reference>
<dbReference type="AlphaFoldDB" id="A0A8J3KZ75"/>
<protein>
    <submittedName>
        <fullName evidence="1">Uncharacterized protein</fullName>
    </submittedName>
</protein>